<dbReference type="InterPro" id="IPR027417">
    <property type="entry name" value="P-loop_NTPase"/>
</dbReference>
<accession>A0A0F9CE73</accession>
<gene>
    <name evidence="7" type="ORF">LCGC14_2336510</name>
</gene>
<evidence type="ECO:0000259" key="6">
    <source>
        <dbReference type="Pfam" id="PF00154"/>
    </source>
</evidence>
<feature type="non-terminal residue" evidence="7">
    <location>
        <position position="1"/>
    </location>
</feature>
<keyword evidence="4" id="KW-0238">DNA-binding</keyword>
<dbReference type="InterPro" id="IPR023400">
    <property type="entry name" value="RecA_C_sf"/>
</dbReference>
<dbReference type="GO" id="GO:0006310">
    <property type="term" value="P:DNA recombination"/>
    <property type="evidence" value="ECO:0007669"/>
    <property type="project" value="UniProtKB-KW"/>
</dbReference>
<evidence type="ECO:0000256" key="5">
    <source>
        <dbReference type="ARBA" id="ARBA00023172"/>
    </source>
</evidence>
<dbReference type="Pfam" id="PF00154">
    <property type="entry name" value="RecA_N"/>
    <property type="match status" value="1"/>
</dbReference>
<proteinExistence type="inferred from homology"/>
<keyword evidence="2" id="KW-0547">Nucleotide-binding</keyword>
<comment type="caution">
    <text evidence="7">The sequence shown here is derived from an EMBL/GenBank/DDBJ whole genome shotgun (WGS) entry which is preliminary data.</text>
</comment>
<dbReference type="GO" id="GO:0005524">
    <property type="term" value="F:ATP binding"/>
    <property type="evidence" value="ECO:0007669"/>
    <property type="project" value="UniProtKB-KW"/>
</dbReference>
<feature type="domain" description="RecA-like N-terminal" evidence="6">
    <location>
        <begin position="1"/>
        <end position="84"/>
    </location>
</feature>
<dbReference type="Gene3D" id="3.30.250.10">
    <property type="entry name" value="RecA protein, C-terminal domain"/>
    <property type="match status" value="1"/>
</dbReference>
<dbReference type="GO" id="GO:0006281">
    <property type="term" value="P:DNA repair"/>
    <property type="evidence" value="ECO:0007669"/>
    <property type="project" value="InterPro"/>
</dbReference>
<dbReference type="PRINTS" id="PR00142">
    <property type="entry name" value="RECA"/>
</dbReference>
<dbReference type="InterPro" id="IPR049428">
    <property type="entry name" value="RecA-like_N"/>
</dbReference>
<reference evidence="7" key="1">
    <citation type="journal article" date="2015" name="Nature">
        <title>Complex archaea that bridge the gap between prokaryotes and eukaryotes.</title>
        <authorList>
            <person name="Spang A."/>
            <person name="Saw J.H."/>
            <person name="Jorgensen S.L."/>
            <person name="Zaremba-Niedzwiedzka K."/>
            <person name="Martijn J."/>
            <person name="Lind A.E."/>
            <person name="van Eijk R."/>
            <person name="Schleper C."/>
            <person name="Guy L."/>
            <person name="Ettema T.J."/>
        </authorList>
    </citation>
    <scope>NUCLEOTIDE SEQUENCE</scope>
</reference>
<comment type="similarity">
    <text evidence="1">Belongs to the RecA family.</text>
</comment>
<dbReference type="EMBL" id="LAZR01033700">
    <property type="protein sequence ID" value="KKL47344.1"/>
    <property type="molecule type" value="Genomic_DNA"/>
</dbReference>
<keyword evidence="5" id="KW-0233">DNA recombination</keyword>
<dbReference type="InterPro" id="IPR013765">
    <property type="entry name" value="DNA_recomb/repair_RecA"/>
</dbReference>
<organism evidence="7">
    <name type="scientific">marine sediment metagenome</name>
    <dbReference type="NCBI Taxonomy" id="412755"/>
    <lineage>
        <taxon>unclassified sequences</taxon>
        <taxon>metagenomes</taxon>
        <taxon>ecological metagenomes</taxon>
    </lineage>
</organism>
<evidence type="ECO:0000256" key="4">
    <source>
        <dbReference type="ARBA" id="ARBA00023125"/>
    </source>
</evidence>
<dbReference type="Gene3D" id="3.40.50.300">
    <property type="entry name" value="P-loop containing nucleotide triphosphate hydrolases"/>
    <property type="match status" value="1"/>
</dbReference>
<evidence type="ECO:0000256" key="3">
    <source>
        <dbReference type="ARBA" id="ARBA00022840"/>
    </source>
</evidence>
<evidence type="ECO:0000256" key="1">
    <source>
        <dbReference type="ARBA" id="ARBA00009391"/>
    </source>
</evidence>
<dbReference type="AlphaFoldDB" id="A0A0F9CE73"/>
<dbReference type="PANTHER" id="PTHR45900:SF6">
    <property type="entry name" value="DNA REPAIR PROTEIN RECA HOMOLOG 3, MITOCHONDRIAL-RELATED"/>
    <property type="match status" value="1"/>
</dbReference>
<evidence type="ECO:0000256" key="2">
    <source>
        <dbReference type="ARBA" id="ARBA00022741"/>
    </source>
</evidence>
<dbReference type="SUPFAM" id="SSF54752">
    <property type="entry name" value="RecA protein, C-terminal domain"/>
    <property type="match status" value="1"/>
</dbReference>
<dbReference type="PANTHER" id="PTHR45900">
    <property type="entry name" value="RECA"/>
    <property type="match status" value="1"/>
</dbReference>
<keyword evidence="3" id="KW-0067">ATP-binding</keyword>
<sequence>TIVVAINQYRKTVGGGPGTPRDTVPGGEGQTFYNHLWLKVRRAGWETVKSKKKGEKYPQKVGFTMNVEIFKSKQCVPFQNVRIPFDFRTQLDEVAAIVYEALDFGLIESHGSYYDLNGERFQGRSKLLDYVRERPDVLDTLVVSLGDRDPADQAEDDDDGE</sequence>
<name>A0A0F9CE73_9ZZZZ</name>
<evidence type="ECO:0000313" key="7">
    <source>
        <dbReference type="EMBL" id="KKL47344.1"/>
    </source>
</evidence>
<dbReference type="GO" id="GO:0003697">
    <property type="term" value="F:single-stranded DNA binding"/>
    <property type="evidence" value="ECO:0007669"/>
    <property type="project" value="InterPro"/>
</dbReference>
<protein>
    <recommendedName>
        <fullName evidence="6">RecA-like N-terminal domain-containing protein</fullName>
    </recommendedName>
</protein>